<keyword evidence="2" id="KW-1185">Reference proteome</keyword>
<protein>
    <submittedName>
        <fullName evidence="1">Uncharacterized protein</fullName>
    </submittedName>
</protein>
<proteinExistence type="predicted"/>
<evidence type="ECO:0000313" key="1">
    <source>
        <dbReference type="EMBL" id="RVU02369.1"/>
    </source>
</evidence>
<dbReference type="EMBL" id="SACK01000001">
    <property type="protein sequence ID" value="RVU02369.1"/>
    <property type="molecule type" value="Genomic_DNA"/>
</dbReference>
<name>A0A437MXM0_9SPHI</name>
<comment type="caution">
    <text evidence="1">The sequence shown here is derived from an EMBL/GenBank/DDBJ whole genome shotgun (WGS) entry which is preliminary data.</text>
</comment>
<dbReference type="AlphaFoldDB" id="A0A437MXM0"/>
<dbReference type="Proteomes" id="UP000282759">
    <property type="component" value="Unassembled WGS sequence"/>
</dbReference>
<evidence type="ECO:0000313" key="2">
    <source>
        <dbReference type="Proteomes" id="UP000282759"/>
    </source>
</evidence>
<reference evidence="1 2" key="1">
    <citation type="submission" date="2019-01" db="EMBL/GenBank/DDBJ databases">
        <authorList>
            <person name="Chen W.-M."/>
        </authorList>
    </citation>
    <scope>NUCLEOTIDE SEQUENCE [LARGE SCALE GENOMIC DNA]</scope>
    <source>
        <strain evidence="1 2">YBJ-36</strain>
    </source>
</reference>
<organism evidence="1 2">
    <name type="scientific">Mucilaginibacter limnophilus</name>
    <dbReference type="NCBI Taxonomy" id="1932778"/>
    <lineage>
        <taxon>Bacteria</taxon>
        <taxon>Pseudomonadati</taxon>
        <taxon>Bacteroidota</taxon>
        <taxon>Sphingobacteriia</taxon>
        <taxon>Sphingobacteriales</taxon>
        <taxon>Sphingobacteriaceae</taxon>
        <taxon>Mucilaginibacter</taxon>
    </lineage>
</organism>
<dbReference type="RefSeq" id="WP_127702747.1">
    <property type="nucleotide sequence ID" value="NZ_SACK01000001.1"/>
</dbReference>
<sequence length="288" mass="33115">MDNTKTIQFNWNTQSQVGTITLLLKIDVLKKYVLPPVLQAYHKQVHEGHDIGVIIHTYDDLKTFNAVSDEIGEFLATTRAAKLDNEDPYHESHLLCLLVDYVLRSTDEEGRNKLKAVLLKRVTFLQALIKLERPNRSIIRFEGKSNNISYSTGDDTLTKGLFHYVTTQLKVQIKRFDMRLYKLVIKGVSEEELKEAIKLKTDSQISKALVGKLAKSILSYLNNETVSLNNPKRKSESSVTVKQGNFIYQILQKFKIYVPSKRPGRKEDDEYDDAIRKLILRAEITEDK</sequence>
<accession>A0A437MXM0</accession>
<gene>
    <name evidence="1" type="ORF">EOD41_00055</name>
</gene>